<dbReference type="Gene3D" id="2.40.50.430">
    <property type="match status" value="1"/>
</dbReference>
<dbReference type="KEGG" id="cvr:CHLNCDRAFT_35821"/>
<organism evidence="8">
    <name type="scientific">Chlorella variabilis</name>
    <name type="common">Green alga</name>
    <dbReference type="NCBI Taxonomy" id="554065"/>
    <lineage>
        <taxon>Eukaryota</taxon>
        <taxon>Viridiplantae</taxon>
        <taxon>Chlorophyta</taxon>
        <taxon>core chlorophytes</taxon>
        <taxon>Trebouxiophyceae</taxon>
        <taxon>Chlorellales</taxon>
        <taxon>Chlorellaceae</taxon>
        <taxon>Chlorella clade</taxon>
        <taxon>Chlorella</taxon>
    </lineage>
</organism>
<feature type="domain" description="DNA polymerase alpha/delta/epsilon subunit B" evidence="5">
    <location>
        <begin position="209"/>
        <end position="422"/>
    </location>
</feature>
<evidence type="ECO:0000256" key="2">
    <source>
        <dbReference type="ARBA" id="ARBA00006035"/>
    </source>
</evidence>
<sequence length="468" mass="50529">MMEVEVAGLEAPPQLKGTYDELLAAPASDDAAAPTGTVVRMAASFTPKDNRFLLKNRDYDRQYSQLYYYRLEQMRKHAEEAAQRAWPGIQVVHILSVPEEGEVAIAGTLYKEMALKPSILDEYVKDRTMSQQLGRARFTQPDDRLILEDEGARLALCGDKLPVGECVTGVVAAVRGHVLPNGDFEALDLCYAGLPPQAPLPAVGEDKYVALVSGLGVGDGESSPLRLELLVDYLSGLLGGEQERGQVVGRIARVVVAGGLLKSNADLSQPTAYSSVRQQAAALGPVRDVDMALTELAAAVPLGIMPGAGDPANYTLPQQPLHRCMFPGAAAYSTLHRATNPHEFELDGVTFLGTSGQNVDDVCRYSELEDRVTILEKLLRWRHLAPTAPDTLAAYPYFNNDPFILRSTPHVLFAGGQPQFGTALVEEEAGGAACRVVAVPNFCTTGCVVLVNLATLYCQPIYFDALQD</sequence>
<dbReference type="PANTHER" id="PTHR10416">
    <property type="entry name" value="DNA POLYMERASE DELTA SUBUNIT 2"/>
    <property type="match status" value="1"/>
</dbReference>
<dbReference type="GO" id="GO:0006271">
    <property type="term" value="P:DNA strand elongation involved in DNA replication"/>
    <property type="evidence" value="ECO:0007669"/>
    <property type="project" value="TreeGrafter"/>
</dbReference>
<dbReference type="Pfam" id="PF18018">
    <property type="entry name" value="DNA_pol_D_N"/>
    <property type="match status" value="1"/>
</dbReference>
<dbReference type="Gene3D" id="3.60.21.50">
    <property type="match status" value="1"/>
</dbReference>
<dbReference type="Proteomes" id="UP000008141">
    <property type="component" value="Unassembled WGS sequence"/>
</dbReference>
<keyword evidence="4" id="KW-0539">Nucleus</keyword>
<dbReference type="InterPro" id="IPR024826">
    <property type="entry name" value="DNA_pol_delta/II_ssu"/>
</dbReference>
<evidence type="ECO:0008006" key="9">
    <source>
        <dbReference type="Google" id="ProtNLM"/>
    </source>
</evidence>
<dbReference type="eggNOG" id="KOG2732">
    <property type="taxonomic scope" value="Eukaryota"/>
</dbReference>
<evidence type="ECO:0000256" key="4">
    <source>
        <dbReference type="ARBA" id="ARBA00023242"/>
    </source>
</evidence>
<dbReference type="InParanoid" id="E1ZH34"/>
<dbReference type="GO" id="GO:0003677">
    <property type="term" value="F:DNA binding"/>
    <property type="evidence" value="ECO:0007669"/>
    <property type="project" value="InterPro"/>
</dbReference>
<dbReference type="GO" id="GO:0043625">
    <property type="term" value="C:delta DNA polymerase complex"/>
    <property type="evidence" value="ECO:0007669"/>
    <property type="project" value="TreeGrafter"/>
</dbReference>
<dbReference type="STRING" id="554065.E1ZH34"/>
<gene>
    <name evidence="7" type="ORF">CHLNCDRAFT_35821</name>
</gene>
<dbReference type="PANTHER" id="PTHR10416:SF0">
    <property type="entry name" value="DNA POLYMERASE DELTA SUBUNIT 2"/>
    <property type="match status" value="1"/>
</dbReference>
<name>E1ZH34_CHLVA</name>
<dbReference type="Pfam" id="PF04042">
    <property type="entry name" value="DNA_pol_E_B"/>
    <property type="match status" value="1"/>
</dbReference>
<dbReference type="CDD" id="cd07387">
    <property type="entry name" value="MPP_PolD2_C"/>
    <property type="match status" value="1"/>
</dbReference>
<comment type="subcellular location">
    <subcellularLocation>
        <location evidence="1">Nucleus</location>
    </subcellularLocation>
</comment>
<dbReference type="GeneID" id="17354271"/>
<dbReference type="EMBL" id="GL433846">
    <property type="protein sequence ID" value="EFN55049.1"/>
    <property type="molecule type" value="Genomic_DNA"/>
</dbReference>
<evidence type="ECO:0000313" key="7">
    <source>
        <dbReference type="EMBL" id="EFN55049.1"/>
    </source>
</evidence>
<dbReference type="FunCoup" id="E1ZH34">
    <property type="interactions" value="1598"/>
</dbReference>
<keyword evidence="3" id="KW-0235">DNA replication</keyword>
<evidence type="ECO:0000259" key="5">
    <source>
        <dbReference type="Pfam" id="PF04042"/>
    </source>
</evidence>
<reference evidence="7 8" key="1">
    <citation type="journal article" date="2010" name="Plant Cell">
        <title>The Chlorella variabilis NC64A genome reveals adaptation to photosymbiosis, coevolution with viruses, and cryptic sex.</title>
        <authorList>
            <person name="Blanc G."/>
            <person name="Duncan G."/>
            <person name="Agarkova I."/>
            <person name="Borodovsky M."/>
            <person name="Gurnon J."/>
            <person name="Kuo A."/>
            <person name="Lindquist E."/>
            <person name="Lucas S."/>
            <person name="Pangilinan J."/>
            <person name="Polle J."/>
            <person name="Salamov A."/>
            <person name="Terry A."/>
            <person name="Yamada T."/>
            <person name="Dunigan D.D."/>
            <person name="Grigoriev I.V."/>
            <person name="Claverie J.M."/>
            <person name="Van Etten J.L."/>
        </authorList>
    </citation>
    <scope>NUCLEOTIDE SEQUENCE [LARGE SCALE GENOMIC DNA]</scope>
    <source>
        <strain evidence="7 8">NC64A</strain>
    </source>
</reference>
<dbReference type="FunFam" id="3.60.21.50:FF:000002">
    <property type="entry name" value="DNA polymerase delta small subunit"/>
    <property type="match status" value="1"/>
</dbReference>
<dbReference type="RefSeq" id="XP_005847151.1">
    <property type="nucleotide sequence ID" value="XM_005847089.1"/>
</dbReference>
<dbReference type="InterPro" id="IPR041863">
    <property type="entry name" value="PolD2_C"/>
</dbReference>
<evidence type="ECO:0000313" key="8">
    <source>
        <dbReference type="Proteomes" id="UP000008141"/>
    </source>
</evidence>
<keyword evidence="8" id="KW-1185">Reference proteome</keyword>
<dbReference type="OrthoDB" id="3763at2759"/>
<dbReference type="InterPro" id="IPR007185">
    <property type="entry name" value="DNA_pol_a/d/e_bsu"/>
</dbReference>
<proteinExistence type="inferred from homology"/>
<dbReference type="InterPro" id="IPR040663">
    <property type="entry name" value="DNA_pol_D_N"/>
</dbReference>
<comment type="similarity">
    <text evidence="2">Belongs to the DNA polymerase delta/II small subunit family.</text>
</comment>
<evidence type="ECO:0000259" key="6">
    <source>
        <dbReference type="Pfam" id="PF18018"/>
    </source>
</evidence>
<evidence type="ECO:0000256" key="1">
    <source>
        <dbReference type="ARBA" id="ARBA00004123"/>
    </source>
</evidence>
<accession>E1ZH34</accession>
<dbReference type="GO" id="GO:1902969">
    <property type="term" value="P:mitotic DNA replication"/>
    <property type="evidence" value="ECO:0007669"/>
    <property type="project" value="UniProtKB-ARBA"/>
</dbReference>
<evidence type="ECO:0000256" key="3">
    <source>
        <dbReference type="ARBA" id="ARBA00022705"/>
    </source>
</evidence>
<dbReference type="AlphaFoldDB" id="E1ZH34"/>
<dbReference type="OMA" id="HCILIGT"/>
<feature type="domain" description="DNA polymerase delta subunit OB-fold" evidence="6">
    <location>
        <begin position="62"/>
        <end position="188"/>
    </location>
</feature>
<protein>
    <recommendedName>
        <fullName evidence="9">DNA polymerase delta small subunit</fullName>
    </recommendedName>
</protein>